<evidence type="ECO:0000259" key="3">
    <source>
        <dbReference type="PROSITE" id="PS50404"/>
    </source>
</evidence>
<keyword evidence="6" id="KW-1185">Reference proteome</keyword>
<evidence type="ECO:0000259" key="4">
    <source>
        <dbReference type="PROSITE" id="PS50405"/>
    </source>
</evidence>
<dbReference type="InterPro" id="IPR040079">
    <property type="entry name" value="Glutathione_S-Trfase"/>
</dbReference>
<proteinExistence type="inferred from homology"/>
<dbReference type="Pfam" id="PF13417">
    <property type="entry name" value="GST_N_3"/>
    <property type="match status" value="1"/>
</dbReference>
<dbReference type="InterPro" id="IPR004045">
    <property type="entry name" value="Glutathione_S-Trfase_N"/>
</dbReference>
<accession>A0ABP1PYL2</accession>
<feature type="domain" description="GST C-terminal" evidence="4">
    <location>
        <begin position="112"/>
        <end position="253"/>
    </location>
</feature>
<name>A0ABP1PYL2_9HEXA</name>
<dbReference type="InterPro" id="IPR005442">
    <property type="entry name" value="GST_omega"/>
</dbReference>
<dbReference type="PROSITE" id="PS50405">
    <property type="entry name" value="GST_CTER"/>
    <property type="match status" value="1"/>
</dbReference>
<evidence type="ECO:0008006" key="7">
    <source>
        <dbReference type="Google" id="ProtNLM"/>
    </source>
</evidence>
<comment type="caution">
    <text evidence="5">The sequence shown here is derived from an EMBL/GenBank/DDBJ whole genome shotgun (WGS) entry which is preliminary data.</text>
</comment>
<dbReference type="InterPro" id="IPR010987">
    <property type="entry name" value="Glutathione-S-Trfase_C-like"/>
</dbReference>
<dbReference type="SUPFAM" id="SSF52833">
    <property type="entry name" value="Thioredoxin-like"/>
    <property type="match status" value="1"/>
</dbReference>
<dbReference type="PROSITE" id="PS50404">
    <property type="entry name" value="GST_NTER"/>
    <property type="match status" value="1"/>
</dbReference>
<dbReference type="SUPFAM" id="SSF47616">
    <property type="entry name" value="GST C-terminal domain-like"/>
    <property type="match status" value="1"/>
</dbReference>
<dbReference type="InterPro" id="IPR050983">
    <property type="entry name" value="GST_Omega/HSP26"/>
</dbReference>
<dbReference type="Gene3D" id="3.40.30.10">
    <property type="entry name" value="Glutaredoxin"/>
    <property type="match status" value="1"/>
</dbReference>
<dbReference type="PANTHER" id="PTHR43968:SF6">
    <property type="entry name" value="GLUTATHIONE S-TRANSFERASE OMEGA"/>
    <property type="match status" value="1"/>
</dbReference>
<dbReference type="InterPro" id="IPR036249">
    <property type="entry name" value="Thioredoxin-like_sf"/>
</dbReference>
<dbReference type="Gene3D" id="1.20.1050.10">
    <property type="match status" value="1"/>
</dbReference>
<evidence type="ECO:0000256" key="1">
    <source>
        <dbReference type="ARBA" id="ARBA00011067"/>
    </source>
</evidence>
<comment type="similarity">
    <text evidence="1">Belongs to the GST superfamily. Omega family.</text>
</comment>
<protein>
    <recommendedName>
        <fullName evidence="7">Glutathione S-transferase omega-1</fullName>
    </recommendedName>
</protein>
<dbReference type="PRINTS" id="PR01625">
    <property type="entry name" value="GSTRNSFRASEO"/>
</dbReference>
<keyword evidence="2" id="KW-0560">Oxidoreductase</keyword>
<organism evidence="5 6">
    <name type="scientific">Orchesella dallaii</name>
    <dbReference type="NCBI Taxonomy" id="48710"/>
    <lineage>
        <taxon>Eukaryota</taxon>
        <taxon>Metazoa</taxon>
        <taxon>Ecdysozoa</taxon>
        <taxon>Arthropoda</taxon>
        <taxon>Hexapoda</taxon>
        <taxon>Collembola</taxon>
        <taxon>Entomobryomorpha</taxon>
        <taxon>Entomobryoidea</taxon>
        <taxon>Orchesellidae</taxon>
        <taxon>Orchesellinae</taxon>
        <taxon>Orchesella</taxon>
    </lineage>
</organism>
<dbReference type="SFLD" id="SFLDS00019">
    <property type="entry name" value="Glutathione_Transferase_(cytos"/>
    <property type="match status" value="1"/>
</dbReference>
<evidence type="ECO:0000256" key="2">
    <source>
        <dbReference type="ARBA" id="ARBA00023002"/>
    </source>
</evidence>
<dbReference type="SFLD" id="SFLDG00358">
    <property type="entry name" value="Main_(cytGST)"/>
    <property type="match status" value="1"/>
</dbReference>
<sequence length="258" mass="29620">MNSKHLSAGQSCPALIPGSLRIYSMRFCPYAQRALLAAAAKAIQYDVVNINLVSKPDFIFQKNPDGKVPTIETNDGRVLYESLIVCDFIDEAFNKPDASCGDVVSRRLNSTDPYQKSLDRILVEKFNKVSSLDFQLYFPKDLQSDQVVLLMNKLIGELEVFEKELERRSTKFFGGSEKPGMLDYMIWPWMERLPSLELIHESNASVLRDGRQRHHLLSQWEKAMMEDDAVKESYLSPDIHVQYRNMRRSGGPINYDFL</sequence>
<dbReference type="PANTHER" id="PTHR43968">
    <property type="match status" value="1"/>
</dbReference>
<evidence type="ECO:0000313" key="6">
    <source>
        <dbReference type="Proteomes" id="UP001642540"/>
    </source>
</evidence>
<dbReference type="EMBL" id="CAXLJM020000016">
    <property type="protein sequence ID" value="CAL8082792.1"/>
    <property type="molecule type" value="Genomic_DNA"/>
</dbReference>
<reference evidence="5 6" key="1">
    <citation type="submission" date="2024-08" db="EMBL/GenBank/DDBJ databases">
        <authorList>
            <person name="Cucini C."/>
            <person name="Frati F."/>
        </authorList>
    </citation>
    <scope>NUCLEOTIDE SEQUENCE [LARGE SCALE GENOMIC DNA]</scope>
</reference>
<dbReference type="Proteomes" id="UP001642540">
    <property type="component" value="Unassembled WGS sequence"/>
</dbReference>
<evidence type="ECO:0000313" key="5">
    <source>
        <dbReference type="EMBL" id="CAL8082792.1"/>
    </source>
</evidence>
<gene>
    <name evidence="5" type="ORF">ODALV1_LOCUS5314</name>
</gene>
<dbReference type="InterPro" id="IPR036282">
    <property type="entry name" value="Glutathione-S-Trfase_C_sf"/>
</dbReference>
<feature type="domain" description="GST N-terminal" evidence="3">
    <location>
        <begin position="18"/>
        <end position="97"/>
    </location>
</feature>